<dbReference type="EMBL" id="JAJSPL020000015">
    <property type="protein sequence ID" value="KAK7742344.1"/>
    <property type="molecule type" value="Genomic_DNA"/>
</dbReference>
<evidence type="ECO:0000256" key="3">
    <source>
        <dbReference type="ARBA" id="ARBA00022989"/>
    </source>
</evidence>
<feature type="compositionally biased region" description="Basic and acidic residues" evidence="5">
    <location>
        <begin position="21"/>
        <end position="32"/>
    </location>
</feature>
<organism evidence="8 9">
    <name type="scientific">Cytospora paraplurivora</name>
    <dbReference type="NCBI Taxonomy" id="2898453"/>
    <lineage>
        <taxon>Eukaryota</taxon>
        <taxon>Fungi</taxon>
        <taxon>Dikarya</taxon>
        <taxon>Ascomycota</taxon>
        <taxon>Pezizomycotina</taxon>
        <taxon>Sordariomycetes</taxon>
        <taxon>Sordariomycetidae</taxon>
        <taxon>Diaporthales</taxon>
        <taxon>Cytosporaceae</taxon>
        <taxon>Cytospora</taxon>
    </lineage>
</organism>
<dbReference type="Pfam" id="PF07690">
    <property type="entry name" value="MFS_1"/>
    <property type="match status" value="1"/>
</dbReference>
<evidence type="ECO:0000313" key="9">
    <source>
        <dbReference type="Proteomes" id="UP001320245"/>
    </source>
</evidence>
<dbReference type="Gene3D" id="1.20.1720.10">
    <property type="entry name" value="Multidrug resistance protein D"/>
    <property type="match status" value="1"/>
</dbReference>
<dbReference type="InterPro" id="IPR036259">
    <property type="entry name" value="MFS_trans_sf"/>
</dbReference>
<dbReference type="AlphaFoldDB" id="A0AAN9YHL2"/>
<gene>
    <name evidence="8" type="ORF">SLS53_004489</name>
</gene>
<feature type="region of interest" description="Disordered" evidence="5">
    <location>
        <begin position="1"/>
        <end position="64"/>
    </location>
</feature>
<protein>
    <recommendedName>
        <fullName evidence="7">Major facilitator superfamily (MFS) profile domain-containing protein</fullName>
    </recommendedName>
</protein>
<dbReference type="PANTHER" id="PTHR23501:SF156">
    <property type="entry name" value="TRANSPORTER, PUTATIVE-RELATED"/>
    <property type="match status" value="1"/>
</dbReference>
<dbReference type="InterPro" id="IPR020846">
    <property type="entry name" value="MFS_dom"/>
</dbReference>
<evidence type="ECO:0000256" key="6">
    <source>
        <dbReference type="SAM" id="Phobius"/>
    </source>
</evidence>
<dbReference type="PANTHER" id="PTHR23501">
    <property type="entry name" value="MAJOR FACILITATOR SUPERFAMILY"/>
    <property type="match status" value="1"/>
</dbReference>
<evidence type="ECO:0000256" key="2">
    <source>
        <dbReference type="ARBA" id="ARBA00022692"/>
    </source>
</evidence>
<evidence type="ECO:0000259" key="7">
    <source>
        <dbReference type="PROSITE" id="PS50850"/>
    </source>
</evidence>
<comment type="subcellular location">
    <subcellularLocation>
        <location evidence="1">Membrane</location>
        <topology evidence="1">Multi-pass membrane protein</topology>
    </subcellularLocation>
</comment>
<dbReference type="SUPFAM" id="SSF103473">
    <property type="entry name" value="MFS general substrate transporter"/>
    <property type="match status" value="1"/>
</dbReference>
<dbReference type="GO" id="GO:0022857">
    <property type="term" value="F:transmembrane transporter activity"/>
    <property type="evidence" value="ECO:0007669"/>
    <property type="project" value="InterPro"/>
</dbReference>
<dbReference type="PROSITE" id="PS50850">
    <property type="entry name" value="MFS"/>
    <property type="match status" value="1"/>
</dbReference>
<keyword evidence="3 6" id="KW-1133">Transmembrane helix</keyword>
<reference evidence="8 9" key="1">
    <citation type="journal article" date="2023" name="PLoS ONE">
        <title>Cytospora paraplurivora sp. nov. isolated from orchards with fruit tree decline syndrome in Ontario, Canada.</title>
        <authorList>
            <person name="Ilyukhin E."/>
            <person name="Nguyen H.D.T."/>
            <person name="Castle A.J."/>
            <person name="Ellouze W."/>
        </authorList>
    </citation>
    <scope>NUCLEOTIDE SEQUENCE [LARGE SCALE GENOMIC DNA]</scope>
    <source>
        <strain evidence="8 9">FDS-564</strain>
    </source>
</reference>
<accession>A0AAN9YHL2</accession>
<evidence type="ECO:0000313" key="8">
    <source>
        <dbReference type="EMBL" id="KAK7742344.1"/>
    </source>
</evidence>
<feature type="transmembrane region" description="Helical" evidence="6">
    <location>
        <begin position="108"/>
        <end position="128"/>
    </location>
</feature>
<keyword evidence="2 6" id="KW-0812">Transmembrane</keyword>
<dbReference type="PRINTS" id="PR01036">
    <property type="entry name" value="TCRTETB"/>
</dbReference>
<feature type="transmembrane region" description="Helical" evidence="6">
    <location>
        <begin position="71"/>
        <end position="96"/>
    </location>
</feature>
<evidence type="ECO:0000256" key="1">
    <source>
        <dbReference type="ARBA" id="ARBA00004141"/>
    </source>
</evidence>
<keyword evidence="4 6" id="KW-0472">Membrane</keyword>
<evidence type="ECO:0000256" key="4">
    <source>
        <dbReference type="ARBA" id="ARBA00023136"/>
    </source>
</evidence>
<dbReference type="Proteomes" id="UP001320245">
    <property type="component" value="Unassembled WGS sequence"/>
</dbReference>
<name>A0AAN9YHL2_9PEZI</name>
<proteinExistence type="predicted"/>
<evidence type="ECO:0000256" key="5">
    <source>
        <dbReference type="SAM" id="MobiDB-lite"/>
    </source>
</evidence>
<sequence>MSTGEEMPEHSSAMAAVVPEDDIRGNDIEDTRGPGVDTPKPPFAGQSDPEKVGEQEPPAEPTRNSKKPLSFYLAFLGLLMMVLIVSLDATILPVALPKISNEIGGTTLQAFWASLVFTLAVVVVQPIYTSVSNVMGRKMVLYAAFVLFAVGSIVFAVAPNMGILIFGRTIQGLGGGGLDVLSEVITADITTLKERAFWIGMLSVPMAAGCIIGPILGAVFSSYANW</sequence>
<dbReference type="InterPro" id="IPR011701">
    <property type="entry name" value="MFS"/>
</dbReference>
<keyword evidence="9" id="KW-1185">Reference proteome</keyword>
<comment type="caution">
    <text evidence="8">The sequence shown here is derived from an EMBL/GenBank/DDBJ whole genome shotgun (WGS) entry which is preliminary data.</text>
</comment>
<feature type="domain" description="Major facilitator superfamily (MFS) profile" evidence="7">
    <location>
        <begin position="74"/>
        <end position="226"/>
    </location>
</feature>
<feature type="transmembrane region" description="Helical" evidence="6">
    <location>
        <begin position="140"/>
        <end position="158"/>
    </location>
</feature>
<dbReference type="GO" id="GO:0005886">
    <property type="term" value="C:plasma membrane"/>
    <property type="evidence" value="ECO:0007669"/>
    <property type="project" value="TreeGrafter"/>
</dbReference>
<feature type="transmembrane region" description="Helical" evidence="6">
    <location>
        <begin position="196"/>
        <end position="220"/>
    </location>
</feature>